<keyword evidence="1" id="KW-0732">Signal</keyword>
<dbReference type="CDD" id="cd01833">
    <property type="entry name" value="XynB_like"/>
    <property type="match status" value="1"/>
</dbReference>
<dbReference type="Proteomes" id="UP000054007">
    <property type="component" value="Unassembled WGS sequence"/>
</dbReference>
<reference evidence="3 4" key="1">
    <citation type="journal article" date="2015" name="Fungal Genet. Biol.">
        <title>Evolution of novel wood decay mechanisms in Agaricales revealed by the genome sequences of Fistulina hepatica and Cylindrobasidium torrendii.</title>
        <authorList>
            <person name="Floudas D."/>
            <person name="Held B.W."/>
            <person name="Riley R."/>
            <person name="Nagy L.G."/>
            <person name="Koehler G."/>
            <person name="Ransdell A.S."/>
            <person name="Younus H."/>
            <person name="Chow J."/>
            <person name="Chiniquy J."/>
            <person name="Lipzen A."/>
            <person name="Tritt A."/>
            <person name="Sun H."/>
            <person name="Haridas S."/>
            <person name="LaButti K."/>
            <person name="Ohm R.A."/>
            <person name="Kues U."/>
            <person name="Blanchette R.A."/>
            <person name="Grigoriev I.V."/>
            <person name="Minto R.E."/>
            <person name="Hibbett D.S."/>
        </authorList>
    </citation>
    <scope>NUCLEOTIDE SEQUENCE [LARGE SCALE GENOMIC DNA]</scope>
    <source>
        <strain evidence="3 4">FP15055 ss-10</strain>
    </source>
</reference>
<accession>A0A0D7BSW7</accession>
<evidence type="ECO:0000259" key="2">
    <source>
        <dbReference type="Pfam" id="PF13472"/>
    </source>
</evidence>
<feature type="chain" id="PRO_5002317725" evidence="1">
    <location>
        <begin position="19"/>
        <end position="232"/>
    </location>
</feature>
<keyword evidence="4" id="KW-1185">Reference proteome</keyword>
<dbReference type="PANTHER" id="PTHR30383:SF5">
    <property type="entry name" value="SGNH HYDROLASE-TYPE ESTERASE DOMAIN-CONTAINING PROTEIN"/>
    <property type="match status" value="1"/>
</dbReference>
<sequence>MFFSSSFVTLAFALNAYAFTGKTARIMPLGASITYGTGSTNENGYRKTLYNNLVADGNTVNMVGTRQGGDFADTDNEGWPGYIIDQVLGKAQESMPLNRPNLVTLLVGTNDMVQNKADGALDRLGGLIDYVLDYEPTLTTVLVSSLPPNGDADSNSRIDTYNAGIPGVVQARVDAGRSVIFVDSHAVIAVGDLVDGTHPNDAGYERIAKVFYDGIVEAEAKGWLWDVDGPAP</sequence>
<feature type="domain" description="SGNH hydrolase-type esterase" evidence="2">
    <location>
        <begin position="29"/>
        <end position="206"/>
    </location>
</feature>
<dbReference type="InterPro" id="IPR051532">
    <property type="entry name" value="Ester_Hydrolysis_Enzymes"/>
</dbReference>
<dbReference type="STRING" id="1314674.A0A0D7BSW7"/>
<dbReference type="OrthoDB" id="2119228at2759"/>
<dbReference type="SUPFAM" id="SSF52266">
    <property type="entry name" value="SGNH hydrolase"/>
    <property type="match status" value="1"/>
</dbReference>
<dbReference type="PANTHER" id="PTHR30383">
    <property type="entry name" value="THIOESTERASE 1/PROTEASE 1/LYSOPHOSPHOLIPASE L1"/>
    <property type="match status" value="1"/>
</dbReference>
<evidence type="ECO:0000313" key="3">
    <source>
        <dbReference type="EMBL" id="KIY72681.1"/>
    </source>
</evidence>
<protein>
    <submittedName>
        <fullName evidence="3">Carbohydrate esterase family 3 protein</fullName>
    </submittedName>
</protein>
<dbReference type="Gene3D" id="3.40.50.1110">
    <property type="entry name" value="SGNH hydrolase"/>
    <property type="match status" value="1"/>
</dbReference>
<dbReference type="Pfam" id="PF13472">
    <property type="entry name" value="Lipase_GDSL_2"/>
    <property type="match status" value="1"/>
</dbReference>
<dbReference type="InterPro" id="IPR013830">
    <property type="entry name" value="SGNH_hydro"/>
</dbReference>
<dbReference type="EMBL" id="KN880441">
    <property type="protein sequence ID" value="KIY72681.1"/>
    <property type="molecule type" value="Genomic_DNA"/>
</dbReference>
<dbReference type="GO" id="GO:0004622">
    <property type="term" value="F:phosphatidylcholine lysophospholipase activity"/>
    <property type="evidence" value="ECO:0007669"/>
    <property type="project" value="TreeGrafter"/>
</dbReference>
<gene>
    <name evidence="3" type="ORF">CYLTODRAFT_486144</name>
</gene>
<organism evidence="3 4">
    <name type="scientific">Cylindrobasidium torrendii FP15055 ss-10</name>
    <dbReference type="NCBI Taxonomy" id="1314674"/>
    <lineage>
        <taxon>Eukaryota</taxon>
        <taxon>Fungi</taxon>
        <taxon>Dikarya</taxon>
        <taxon>Basidiomycota</taxon>
        <taxon>Agaricomycotina</taxon>
        <taxon>Agaricomycetes</taxon>
        <taxon>Agaricomycetidae</taxon>
        <taxon>Agaricales</taxon>
        <taxon>Marasmiineae</taxon>
        <taxon>Physalacriaceae</taxon>
        <taxon>Cylindrobasidium</taxon>
    </lineage>
</organism>
<name>A0A0D7BSW7_9AGAR</name>
<dbReference type="AlphaFoldDB" id="A0A0D7BSW7"/>
<evidence type="ECO:0000313" key="4">
    <source>
        <dbReference type="Proteomes" id="UP000054007"/>
    </source>
</evidence>
<proteinExistence type="predicted"/>
<evidence type="ECO:0000256" key="1">
    <source>
        <dbReference type="SAM" id="SignalP"/>
    </source>
</evidence>
<feature type="signal peptide" evidence="1">
    <location>
        <begin position="1"/>
        <end position="18"/>
    </location>
</feature>
<dbReference type="InterPro" id="IPR036514">
    <property type="entry name" value="SGNH_hydro_sf"/>
</dbReference>